<name>A0AB74M6J1_ECOLX</name>
<dbReference type="AlphaFoldDB" id="A0AB74M6J1"/>
<sequence>MVLFDELVFTRARALSVTGTLKKMFADLKEAADVETRVALYDKILKAEQALDR</sequence>
<dbReference type="EMBL" id="VRXD01000510">
    <property type="protein sequence ID" value="TXQ15728.1"/>
    <property type="molecule type" value="Genomic_DNA"/>
</dbReference>
<comment type="caution">
    <text evidence="1">The sequence shown here is derived from an EMBL/GenBank/DDBJ whole genome shotgun (WGS) entry which is preliminary data.</text>
</comment>
<accession>A0AB74M6J1</accession>
<proteinExistence type="predicted"/>
<feature type="non-terminal residue" evidence="1">
    <location>
        <position position="53"/>
    </location>
</feature>
<evidence type="ECO:0000313" key="1">
    <source>
        <dbReference type="EMBL" id="TXQ15728.1"/>
    </source>
</evidence>
<protein>
    <submittedName>
        <fullName evidence="1">Terminase</fullName>
    </submittedName>
</protein>
<evidence type="ECO:0000313" key="2">
    <source>
        <dbReference type="Proteomes" id="UP000321295"/>
    </source>
</evidence>
<organism evidence="1 2">
    <name type="scientific">Escherichia coli</name>
    <dbReference type="NCBI Taxonomy" id="562"/>
    <lineage>
        <taxon>Bacteria</taxon>
        <taxon>Pseudomonadati</taxon>
        <taxon>Pseudomonadota</taxon>
        <taxon>Gammaproteobacteria</taxon>
        <taxon>Enterobacterales</taxon>
        <taxon>Enterobacteriaceae</taxon>
        <taxon>Escherichia</taxon>
    </lineage>
</organism>
<gene>
    <name evidence="1" type="ORF">FV293_29835</name>
</gene>
<reference evidence="1 2" key="1">
    <citation type="submission" date="2019-08" db="EMBL/GenBank/DDBJ databases">
        <title>Whole genome analysis of cultivated E. coli strains isolated from CD patients and healthy donors.</title>
        <authorList>
            <person name="Siniagina M.N."/>
            <person name="Markelova M.I."/>
            <person name="Laikov A.V."/>
            <person name="Boulygina E.A."/>
            <person name="Khusnutdinova D.R."/>
            <person name="Kharchenko A."/>
            <person name="Grigoryeva T.V."/>
        </authorList>
    </citation>
    <scope>NUCLEOTIDE SEQUENCE [LARGE SCALE GENOMIC DNA]</scope>
    <source>
        <strain evidence="1 2">1_45_11</strain>
    </source>
</reference>
<dbReference type="Proteomes" id="UP000321295">
    <property type="component" value="Unassembled WGS sequence"/>
</dbReference>